<organism evidence="2 3">
    <name type="scientific">Aromatoleum tolulyticum</name>
    <dbReference type="NCBI Taxonomy" id="34027"/>
    <lineage>
        <taxon>Bacteria</taxon>
        <taxon>Pseudomonadati</taxon>
        <taxon>Pseudomonadota</taxon>
        <taxon>Betaproteobacteria</taxon>
        <taxon>Rhodocyclales</taxon>
        <taxon>Rhodocyclaceae</taxon>
        <taxon>Aromatoleum</taxon>
    </lineage>
</organism>
<name>A0A1N6UUI8_9RHOO</name>
<dbReference type="InterPro" id="IPR001509">
    <property type="entry name" value="Epimerase_deHydtase"/>
</dbReference>
<reference evidence="3" key="1">
    <citation type="submission" date="2017-01" db="EMBL/GenBank/DDBJ databases">
        <authorList>
            <person name="Varghese N."/>
            <person name="Submissions S."/>
        </authorList>
    </citation>
    <scope>NUCLEOTIDE SEQUENCE [LARGE SCALE GENOMIC DNA]</scope>
    <source>
        <strain evidence="3">ATCC 51758</strain>
    </source>
</reference>
<dbReference type="PANTHER" id="PTHR43245">
    <property type="entry name" value="BIFUNCTIONAL POLYMYXIN RESISTANCE PROTEIN ARNA"/>
    <property type="match status" value="1"/>
</dbReference>
<protein>
    <submittedName>
        <fullName evidence="2">UDP-glucose 4-epimerase</fullName>
    </submittedName>
</protein>
<keyword evidence="3" id="KW-1185">Reference proteome</keyword>
<dbReference type="PANTHER" id="PTHR43245:SF58">
    <property type="entry name" value="BLL5923 PROTEIN"/>
    <property type="match status" value="1"/>
</dbReference>
<dbReference type="InterPro" id="IPR050177">
    <property type="entry name" value="Lipid_A_modif_metabolic_enz"/>
</dbReference>
<dbReference type="Gene3D" id="3.40.50.720">
    <property type="entry name" value="NAD(P)-binding Rossmann-like Domain"/>
    <property type="match status" value="1"/>
</dbReference>
<gene>
    <name evidence="2" type="ORF">SAMN05421829_10649</name>
</gene>
<dbReference type="STRING" id="34027.SAMN05421829_10649"/>
<proteinExistence type="predicted"/>
<dbReference type="SUPFAM" id="SSF51735">
    <property type="entry name" value="NAD(P)-binding Rossmann-fold domains"/>
    <property type="match status" value="1"/>
</dbReference>
<feature type="domain" description="NAD-dependent epimerase/dehydratase" evidence="1">
    <location>
        <begin position="18"/>
        <end position="236"/>
    </location>
</feature>
<accession>A0A1N6UUI8</accession>
<dbReference type="EMBL" id="FTMD01000006">
    <property type="protein sequence ID" value="SIQ69300.1"/>
    <property type="molecule type" value="Genomic_DNA"/>
</dbReference>
<dbReference type="Proteomes" id="UP000186819">
    <property type="component" value="Unassembled WGS sequence"/>
</dbReference>
<dbReference type="Pfam" id="PF01370">
    <property type="entry name" value="Epimerase"/>
    <property type="match status" value="1"/>
</dbReference>
<evidence type="ECO:0000313" key="3">
    <source>
        <dbReference type="Proteomes" id="UP000186819"/>
    </source>
</evidence>
<evidence type="ECO:0000313" key="2">
    <source>
        <dbReference type="EMBL" id="SIQ69300.1"/>
    </source>
</evidence>
<sequence>MESDGAMVKSVASAGRRVVVTGGDGFVGSALVARGRVGEACVVGVVRGESVPPGCIRGPSLDADADWGCILRRDDVLIHAAARVHVRVDGAPDPLAAFRADNVVGTVRLARQAALAGVRRFVFISSIKVNGDQTPPGERFTADMRPAPTDAYGISKAEAEVALAAIAAETSMEVVIVRPPLVYGPGVRANFHDLMRWVASGLPLPLGAIEHNRRSLVALDNLVDLLVTCVDHPAAASRIFLAADGEDLSTAELIRRLAAAMGRRAKLLAVPEWVLQAGARLMGKEDMLLRLCGNLQVDCAKTCEVLGWRPPISVDEGMRRAVAGYKA</sequence>
<dbReference type="AlphaFoldDB" id="A0A1N6UUI8"/>
<dbReference type="InterPro" id="IPR036291">
    <property type="entry name" value="NAD(P)-bd_dom_sf"/>
</dbReference>
<evidence type="ECO:0000259" key="1">
    <source>
        <dbReference type="Pfam" id="PF01370"/>
    </source>
</evidence>